<dbReference type="EMBL" id="CGCX01000764">
    <property type="protein sequence ID" value="CFR83080.1"/>
    <property type="molecule type" value="Genomic_DNA"/>
</dbReference>
<dbReference type="Proteomes" id="UP000046680">
    <property type="component" value="Unassembled WGS sequence"/>
</dbReference>
<evidence type="ECO:0000313" key="1">
    <source>
        <dbReference type="EMBL" id="CFR83080.1"/>
    </source>
</evidence>
<sequence length="62" mass="7005">MRYPETSSSKLAKPDMRLPKLKKPEIEVPALTKPEMLAVPVIVGTEFLKPDRWSPTLMMPAL</sequence>
<gene>
    <name evidence="1" type="ORF">ERS007657_02122</name>
</gene>
<name>A0A654U119_MYCTX</name>
<protein>
    <submittedName>
        <fullName evidence="1">Uncharacterized protein</fullName>
    </submittedName>
</protein>
<dbReference type="AlphaFoldDB" id="A0A654U119"/>
<evidence type="ECO:0000313" key="2">
    <source>
        <dbReference type="Proteomes" id="UP000046680"/>
    </source>
</evidence>
<organism evidence="1 2">
    <name type="scientific">Mycobacterium tuberculosis</name>
    <dbReference type="NCBI Taxonomy" id="1773"/>
    <lineage>
        <taxon>Bacteria</taxon>
        <taxon>Bacillati</taxon>
        <taxon>Actinomycetota</taxon>
        <taxon>Actinomycetes</taxon>
        <taxon>Mycobacteriales</taxon>
        <taxon>Mycobacteriaceae</taxon>
        <taxon>Mycobacterium</taxon>
        <taxon>Mycobacterium tuberculosis complex</taxon>
    </lineage>
</organism>
<proteinExistence type="predicted"/>
<accession>A0A654U119</accession>
<reference evidence="1 2" key="1">
    <citation type="submission" date="2015-03" db="EMBL/GenBank/DDBJ databases">
        <authorList>
            <consortium name="Pathogen Informatics"/>
        </authorList>
    </citation>
    <scope>NUCLEOTIDE SEQUENCE [LARGE SCALE GENOMIC DNA]</scope>
    <source>
        <strain evidence="1 2">C09601061</strain>
    </source>
</reference>